<dbReference type="PANTHER" id="PTHR34298">
    <property type="entry name" value="SEGREGATION AND CONDENSATION PROTEIN B"/>
    <property type="match status" value="1"/>
</dbReference>
<gene>
    <name evidence="6" type="ORF">MESINF_0747</name>
</gene>
<dbReference type="Gene3D" id="1.10.10.10">
    <property type="entry name" value="Winged helix-like DNA-binding domain superfamily/Winged helix DNA-binding domain"/>
    <property type="match status" value="2"/>
</dbReference>
<evidence type="ECO:0000256" key="2">
    <source>
        <dbReference type="ARBA" id="ARBA00022618"/>
    </source>
</evidence>
<keyword evidence="1" id="KW-0963">Cytoplasm</keyword>
<sequence length="203" mass="22404">MSDELSRKAAIEALIFSARNGIEPRKIASIVGMKLNQVTLLLEEIESDYATSEHGVMIKSVNGKLRFYTKPELQNYVSQISTRPIVSITDTQMEALAIVAIKGPLTKNDVELIRGRSTQNQLLELSKMGLIGKRKSKLPGRPYLYKTTKKFYDLFQLEDLSEIVQGLSLGGGEKVETTGDTVPADGPVQEEIDTGDTGRQSQD</sequence>
<dbReference type="InterPro" id="IPR036388">
    <property type="entry name" value="WH-like_DNA-bd_sf"/>
</dbReference>
<evidence type="ECO:0000313" key="7">
    <source>
        <dbReference type="Proteomes" id="UP000250796"/>
    </source>
</evidence>
<dbReference type="GO" id="GO:0051301">
    <property type="term" value="P:cell division"/>
    <property type="evidence" value="ECO:0007669"/>
    <property type="project" value="UniProtKB-KW"/>
</dbReference>
<protein>
    <submittedName>
        <fullName evidence="6">Chromosome segregation and condensation protein,ScpB</fullName>
    </submittedName>
</protein>
<keyword evidence="4" id="KW-0131">Cell cycle</keyword>
<keyword evidence="3" id="KW-0159">Chromosome partition</keyword>
<dbReference type="GO" id="GO:0051304">
    <property type="term" value="P:chromosome separation"/>
    <property type="evidence" value="ECO:0007669"/>
    <property type="project" value="InterPro"/>
</dbReference>
<dbReference type="RefSeq" id="WP_169698573.1">
    <property type="nucleotide sequence ID" value="NZ_LS974202.1"/>
</dbReference>
<reference evidence="6 7" key="1">
    <citation type="submission" date="2017-01" db="EMBL/GenBank/DDBJ databases">
        <authorList>
            <person name="Erauso G."/>
        </authorList>
    </citation>
    <scope>NUCLEOTIDE SEQUENCE [LARGE SCALE GENOMIC DNA]</scope>
    <source>
        <strain evidence="6">MESINF1</strain>
    </source>
</reference>
<dbReference type="Pfam" id="PF04079">
    <property type="entry name" value="SMC_ScpB"/>
    <property type="match status" value="1"/>
</dbReference>
<dbReference type="SUPFAM" id="SSF46785">
    <property type="entry name" value="Winged helix' DNA-binding domain"/>
    <property type="match status" value="2"/>
</dbReference>
<proteinExistence type="predicted"/>
<name>A0A7Z7PMT2_9BACT</name>
<dbReference type="InterPro" id="IPR036390">
    <property type="entry name" value="WH_DNA-bd_sf"/>
</dbReference>
<evidence type="ECO:0000256" key="3">
    <source>
        <dbReference type="ARBA" id="ARBA00022829"/>
    </source>
</evidence>
<dbReference type="NCBIfam" id="TIGR00281">
    <property type="entry name" value="SMC-Scp complex subunit ScpB"/>
    <property type="match status" value="1"/>
</dbReference>
<keyword evidence="7" id="KW-1185">Reference proteome</keyword>
<keyword evidence="2" id="KW-0132">Cell division</keyword>
<dbReference type="EMBL" id="LS974202">
    <property type="protein sequence ID" value="SSC12196.1"/>
    <property type="molecule type" value="Genomic_DNA"/>
</dbReference>
<evidence type="ECO:0000313" key="6">
    <source>
        <dbReference type="EMBL" id="SSC12196.1"/>
    </source>
</evidence>
<feature type="region of interest" description="Disordered" evidence="5">
    <location>
        <begin position="171"/>
        <end position="203"/>
    </location>
</feature>
<accession>A0A7Z7PMT2</accession>
<evidence type="ECO:0000256" key="1">
    <source>
        <dbReference type="ARBA" id="ARBA00022490"/>
    </source>
</evidence>
<organism evidence="6 7">
    <name type="scientific">Mesotoga infera</name>
    <dbReference type="NCBI Taxonomy" id="1236046"/>
    <lineage>
        <taxon>Bacteria</taxon>
        <taxon>Thermotogati</taxon>
        <taxon>Thermotogota</taxon>
        <taxon>Thermotogae</taxon>
        <taxon>Kosmotogales</taxon>
        <taxon>Kosmotogaceae</taxon>
        <taxon>Mesotoga</taxon>
    </lineage>
</organism>
<evidence type="ECO:0000256" key="4">
    <source>
        <dbReference type="ARBA" id="ARBA00023306"/>
    </source>
</evidence>
<dbReference type="PANTHER" id="PTHR34298:SF2">
    <property type="entry name" value="SEGREGATION AND CONDENSATION PROTEIN B"/>
    <property type="match status" value="1"/>
</dbReference>
<dbReference type="AlphaFoldDB" id="A0A7Z7PMT2"/>
<dbReference type="InterPro" id="IPR005234">
    <property type="entry name" value="ScpB_csome_segregation"/>
</dbReference>
<evidence type="ECO:0000256" key="5">
    <source>
        <dbReference type="SAM" id="MobiDB-lite"/>
    </source>
</evidence>
<dbReference type="Proteomes" id="UP000250796">
    <property type="component" value="Chromosome MESINF"/>
</dbReference>
<dbReference type="KEGG" id="minf:MESINF_0747"/>